<reference evidence="3" key="1">
    <citation type="submission" date="2022-02" db="EMBL/GenBank/DDBJ databases">
        <authorList>
            <person name="Henning P.M."/>
            <person name="McCubbin A.G."/>
            <person name="Shore J.S."/>
        </authorList>
    </citation>
    <scope>NUCLEOTIDE SEQUENCE</scope>
    <source>
        <strain evidence="3">F60SS</strain>
        <tissue evidence="3">Leaves</tissue>
    </source>
</reference>
<dbReference type="Proteomes" id="UP001141552">
    <property type="component" value="Unassembled WGS sequence"/>
</dbReference>
<dbReference type="AlphaFoldDB" id="A0A9Q0G589"/>
<dbReference type="InterPro" id="IPR008480">
    <property type="entry name" value="DUF761_pln"/>
</dbReference>
<dbReference type="Pfam" id="PF14364">
    <property type="entry name" value="DUF4408"/>
    <property type="match status" value="1"/>
</dbReference>
<feature type="region of interest" description="Disordered" evidence="1">
    <location>
        <begin position="196"/>
        <end position="231"/>
    </location>
</feature>
<accession>A0A9Q0G589</accession>
<sequence length="346" mass="38111">MVFPTSSSGNPLVSAKAALVSSGVVAVAVILKFSAPAVAEFAVSELPGVYSGLLSWLQPPYLYLVINCIIISIVASSKLHLPIPNHHRQQQHFVVQPVADEKVSDGEVLHSDLIINGGGVLGGFGYGTIIDQDQDELNMEKRKVDDEDDTTGLVVVDGGGNKMVGSNSSRLVGKPPRCDSMELLLLEKLGEKDKPLASKRFGQRKYVKTTPEGGGRAAALGVSRSKRHDTLESTWKTITEGRPMPLARHLKKSDTWDSHVRRDNPTNNPTNTPPSPTKMKKSQTFDENKEQLSRQGSGKLKREPSPSQDELNRRVEAFIKKFNEEMRLQRQESLNQFQEMISRGAY</sequence>
<evidence type="ECO:0000313" key="3">
    <source>
        <dbReference type="EMBL" id="KAJ4843462.1"/>
    </source>
</evidence>
<dbReference type="PANTHER" id="PTHR33098">
    <property type="entry name" value="COTTON FIBER (DUF761)"/>
    <property type="match status" value="1"/>
</dbReference>
<organism evidence="3 4">
    <name type="scientific">Turnera subulata</name>
    <dbReference type="NCBI Taxonomy" id="218843"/>
    <lineage>
        <taxon>Eukaryota</taxon>
        <taxon>Viridiplantae</taxon>
        <taxon>Streptophyta</taxon>
        <taxon>Embryophyta</taxon>
        <taxon>Tracheophyta</taxon>
        <taxon>Spermatophyta</taxon>
        <taxon>Magnoliopsida</taxon>
        <taxon>eudicotyledons</taxon>
        <taxon>Gunneridae</taxon>
        <taxon>Pentapetalae</taxon>
        <taxon>rosids</taxon>
        <taxon>fabids</taxon>
        <taxon>Malpighiales</taxon>
        <taxon>Passifloraceae</taxon>
        <taxon>Turnera</taxon>
    </lineage>
</organism>
<dbReference type="PANTHER" id="PTHR33098:SF117">
    <property type="entry name" value="COTTON FIBER (DUF761)"/>
    <property type="match status" value="1"/>
</dbReference>
<feature type="domain" description="DUF4408" evidence="2">
    <location>
        <begin position="47"/>
        <end position="79"/>
    </location>
</feature>
<name>A0A9Q0G589_9ROSI</name>
<evidence type="ECO:0000259" key="2">
    <source>
        <dbReference type="Pfam" id="PF14364"/>
    </source>
</evidence>
<feature type="compositionally biased region" description="Basic and acidic residues" evidence="1">
    <location>
        <begin position="283"/>
        <end position="292"/>
    </location>
</feature>
<reference evidence="3" key="2">
    <citation type="journal article" date="2023" name="Plants (Basel)">
        <title>Annotation of the Turnera subulata (Passifloraceae) Draft Genome Reveals the S-Locus Evolved after the Divergence of Turneroideae from Passifloroideae in a Stepwise Manner.</title>
        <authorList>
            <person name="Henning P.M."/>
            <person name="Roalson E.H."/>
            <person name="Mir W."/>
            <person name="McCubbin A.G."/>
            <person name="Shore J.S."/>
        </authorList>
    </citation>
    <scope>NUCLEOTIDE SEQUENCE</scope>
    <source>
        <strain evidence="3">F60SS</strain>
    </source>
</reference>
<dbReference type="OrthoDB" id="1933168at2759"/>
<keyword evidence="4" id="KW-1185">Reference proteome</keyword>
<gene>
    <name evidence="3" type="ORF">Tsubulata_006789</name>
</gene>
<protein>
    <recommendedName>
        <fullName evidence="2">DUF4408 domain-containing protein</fullName>
    </recommendedName>
</protein>
<feature type="region of interest" description="Disordered" evidence="1">
    <location>
        <begin position="251"/>
        <end position="312"/>
    </location>
</feature>
<evidence type="ECO:0000313" key="4">
    <source>
        <dbReference type="Proteomes" id="UP001141552"/>
    </source>
</evidence>
<evidence type="ECO:0000256" key="1">
    <source>
        <dbReference type="SAM" id="MobiDB-lite"/>
    </source>
</evidence>
<dbReference type="EMBL" id="JAKUCV010002229">
    <property type="protein sequence ID" value="KAJ4843462.1"/>
    <property type="molecule type" value="Genomic_DNA"/>
</dbReference>
<proteinExistence type="predicted"/>
<dbReference type="Pfam" id="PF05553">
    <property type="entry name" value="DUF761"/>
    <property type="match status" value="1"/>
</dbReference>
<feature type="compositionally biased region" description="Basic and acidic residues" evidence="1">
    <location>
        <begin position="300"/>
        <end position="312"/>
    </location>
</feature>
<comment type="caution">
    <text evidence="3">The sequence shown here is derived from an EMBL/GenBank/DDBJ whole genome shotgun (WGS) entry which is preliminary data.</text>
</comment>
<dbReference type="InterPro" id="IPR025520">
    <property type="entry name" value="DUF4408"/>
</dbReference>
<feature type="compositionally biased region" description="Basic and acidic residues" evidence="1">
    <location>
        <begin position="252"/>
        <end position="264"/>
    </location>
</feature>